<dbReference type="InterPro" id="IPR005119">
    <property type="entry name" value="LysR_subst-bd"/>
</dbReference>
<dbReference type="GO" id="GO:0006351">
    <property type="term" value="P:DNA-templated transcription"/>
    <property type="evidence" value="ECO:0007669"/>
    <property type="project" value="TreeGrafter"/>
</dbReference>
<dbReference type="GO" id="GO:0003700">
    <property type="term" value="F:DNA-binding transcription factor activity"/>
    <property type="evidence" value="ECO:0007669"/>
    <property type="project" value="InterPro"/>
</dbReference>
<evidence type="ECO:0000313" key="7">
    <source>
        <dbReference type="Proteomes" id="UP000298781"/>
    </source>
</evidence>
<organism evidence="6 7">
    <name type="scientific">Phreatobacter stygius</name>
    <dbReference type="NCBI Taxonomy" id="1940610"/>
    <lineage>
        <taxon>Bacteria</taxon>
        <taxon>Pseudomonadati</taxon>
        <taxon>Pseudomonadota</taxon>
        <taxon>Alphaproteobacteria</taxon>
        <taxon>Hyphomicrobiales</taxon>
        <taxon>Phreatobacteraceae</taxon>
        <taxon>Phreatobacter</taxon>
    </lineage>
</organism>
<dbReference type="InterPro" id="IPR036390">
    <property type="entry name" value="WH_DNA-bd_sf"/>
</dbReference>
<keyword evidence="7" id="KW-1185">Reference proteome</keyword>
<dbReference type="InterPro" id="IPR036388">
    <property type="entry name" value="WH-like_DNA-bd_sf"/>
</dbReference>
<dbReference type="SUPFAM" id="SSF53850">
    <property type="entry name" value="Periplasmic binding protein-like II"/>
    <property type="match status" value="1"/>
</dbReference>
<dbReference type="FunFam" id="1.10.10.10:FF:000001">
    <property type="entry name" value="LysR family transcriptional regulator"/>
    <property type="match status" value="1"/>
</dbReference>
<protein>
    <submittedName>
        <fullName evidence="6">LysR family transcriptional regulator</fullName>
    </submittedName>
</protein>
<dbReference type="Proteomes" id="UP000298781">
    <property type="component" value="Chromosome"/>
</dbReference>
<dbReference type="PANTHER" id="PTHR30537:SF79">
    <property type="entry name" value="TRANSCRIPTIONAL REGULATOR-RELATED"/>
    <property type="match status" value="1"/>
</dbReference>
<keyword evidence="2" id="KW-0805">Transcription regulation</keyword>
<dbReference type="Gene3D" id="1.10.10.10">
    <property type="entry name" value="Winged helix-like DNA-binding domain superfamily/Winged helix DNA-binding domain"/>
    <property type="match status" value="1"/>
</dbReference>
<dbReference type="AlphaFoldDB" id="A0A4D7B6F5"/>
<feature type="domain" description="HTH lysR-type" evidence="5">
    <location>
        <begin position="9"/>
        <end position="66"/>
    </location>
</feature>
<comment type="similarity">
    <text evidence="1">Belongs to the LysR transcriptional regulatory family.</text>
</comment>
<dbReference type="InterPro" id="IPR058163">
    <property type="entry name" value="LysR-type_TF_proteobact-type"/>
</dbReference>
<dbReference type="KEGG" id="pstg:E8M01_18120"/>
<accession>A0A4D7B6F5</accession>
<sequence>MDHSLSPLPPLDTLRAFEAAARAGSFSAAADALNLTHGAISRQVARLEHWLGQRLFEREARGVSLTPEGERLFESTTEAFALIAETSDRWSEPRGGAVVRLNSLPSICGLWLMPRLARLEAGDPPARISFRIDQRQVDLGEATDLALRCGRAGVPGRVSVQLFEEWCYPVASPALARTLGSGQAGRILTAPLIHDSCASTWRAWFGSHGLDYRPRPQDRRFEDYSLVLDAAAHGLGVALARPPLAQALIDSGRVVVVDPHTALNPFSYWLDRAPGDVRPAAAAVARRIGEEAGVAPAAMERFLRS</sequence>
<keyword evidence="4" id="KW-0804">Transcription</keyword>
<dbReference type="RefSeq" id="WP_136961404.1">
    <property type="nucleotide sequence ID" value="NZ_CP039690.1"/>
</dbReference>
<dbReference type="SUPFAM" id="SSF46785">
    <property type="entry name" value="Winged helix' DNA-binding domain"/>
    <property type="match status" value="1"/>
</dbReference>
<dbReference type="Pfam" id="PF00126">
    <property type="entry name" value="HTH_1"/>
    <property type="match status" value="1"/>
</dbReference>
<dbReference type="InterPro" id="IPR000847">
    <property type="entry name" value="LysR_HTH_N"/>
</dbReference>
<gene>
    <name evidence="6" type="ORF">E8M01_18120</name>
</gene>
<evidence type="ECO:0000256" key="3">
    <source>
        <dbReference type="ARBA" id="ARBA00023125"/>
    </source>
</evidence>
<evidence type="ECO:0000313" key="6">
    <source>
        <dbReference type="EMBL" id="QCI65958.1"/>
    </source>
</evidence>
<dbReference type="PRINTS" id="PR00039">
    <property type="entry name" value="HTHLYSR"/>
</dbReference>
<dbReference type="Pfam" id="PF03466">
    <property type="entry name" value="LysR_substrate"/>
    <property type="match status" value="1"/>
</dbReference>
<evidence type="ECO:0000256" key="4">
    <source>
        <dbReference type="ARBA" id="ARBA00023163"/>
    </source>
</evidence>
<proteinExistence type="inferred from homology"/>
<dbReference type="GO" id="GO:0043565">
    <property type="term" value="F:sequence-specific DNA binding"/>
    <property type="evidence" value="ECO:0007669"/>
    <property type="project" value="TreeGrafter"/>
</dbReference>
<evidence type="ECO:0000256" key="1">
    <source>
        <dbReference type="ARBA" id="ARBA00009437"/>
    </source>
</evidence>
<reference evidence="6 7" key="1">
    <citation type="submission" date="2019-04" db="EMBL/GenBank/DDBJ databases">
        <title>Phreatobacter aquaticus sp. nov.</title>
        <authorList>
            <person name="Choi A."/>
        </authorList>
    </citation>
    <scope>NUCLEOTIDE SEQUENCE [LARGE SCALE GENOMIC DNA]</scope>
    <source>
        <strain evidence="6 7">KCTC 52518</strain>
    </source>
</reference>
<dbReference type="PANTHER" id="PTHR30537">
    <property type="entry name" value="HTH-TYPE TRANSCRIPTIONAL REGULATOR"/>
    <property type="match status" value="1"/>
</dbReference>
<dbReference type="OrthoDB" id="9793571at2"/>
<dbReference type="PROSITE" id="PS50931">
    <property type="entry name" value="HTH_LYSR"/>
    <property type="match status" value="1"/>
</dbReference>
<name>A0A4D7B6F5_9HYPH</name>
<dbReference type="Gene3D" id="3.40.190.10">
    <property type="entry name" value="Periplasmic binding protein-like II"/>
    <property type="match status" value="2"/>
</dbReference>
<evidence type="ECO:0000256" key="2">
    <source>
        <dbReference type="ARBA" id="ARBA00023015"/>
    </source>
</evidence>
<keyword evidence="3" id="KW-0238">DNA-binding</keyword>
<dbReference type="EMBL" id="CP039690">
    <property type="protein sequence ID" value="QCI65958.1"/>
    <property type="molecule type" value="Genomic_DNA"/>
</dbReference>
<evidence type="ECO:0000259" key="5">
    <source>
        <dbReference type="PROSITE" id="PS50931"/>
    </source>
</evidence>